<organism evidence="2 3">
    <name type="scientific">Cotesia glomerata</name>
    <name type="common">Lepidopteran parasitic wasp</name>
    <name type="synonym">Apanteles glomeratus</name>
    <dbReference type="NCBI Taxonomy" id="32391"/>
    <lineage>
        <taxon>Eukaryota</taxon>
        <taxon>Metazoa</taxon>
        <taxon>Ecdysozoa</taxon>
        <taxon>Arthropoda</taxon>
        <taxon>Hexapoda</taxon>
        <taxon>Insecta</taxon>
        <taxon>Pterygota</taxon>
        <taxon>Neoptera</taxon>
        <taxon>Endopterygota</taxon>
        <taxon>Hymenoptera</taxon>
        <taxon>Apocrita</taxon>
        <taxon>Ichneumonoidea</taxon>
        <taxon>Braconidae</taxon>
        <taxon>Microgastrinae</taxon>
        <taxon>Cotesia</taxon>
    </lineage>
</organism>
<gene>
    <name evidence="2" type="ORF">KQX54_005225</name>
</gene>
<sequence length="96" mass="10987">MQTDREEGRVGSLVLIPEWCAIIISIYLYMLVADESSRRRINTPAGRLRLAKRSEPPSSQQYPYQRMKAICGFWSLCSSLVSRATDNHDNYFSRAG</sequence>
<proteinExistence type="predicted"/>
<protein>
    <submittedName>
        <fullName evidence="2">Uncharacterized protein</fullName>
    </submittedName>
</protein>
<feature type="transmembrane region" description="Helical" evidence="1">
    <location>
        <begin position="12"/>
        <end position="32"/>
    </location>
</feature>
<evidence type="ECO:0000256" key="1">
    <source>
        <dbReference type="SAM" id="Phobius"/>
    </source>
</evidence>
<dbReference type="AlphaFoldDB" id="A0AAV7HXK0"/>
<keyword evidence="1" id="KW-1133">Transmembrane helix</keyword>
<comment type="caution">
    <text evidence="2">The sequence shown here is derived from an EMBL/GenBank/DDBJ whole genome shotgun (WGS) entry which is preliminary data.</text>
</comment>
<keyword evidence="1" id="KW-0472">Membrane</keyword>
<dbReference type="Proteomes" id="UP000826195">
    <property type="component" value="Unassembled WGS sequence"/>
</dbReference>
<reference evidence="2 3" key="1">
    <citation type="journal article" date="2021" name="J. Hered.">
        <title>A chromosome-level genome assembly of the parasitoid wasp, Cotesia glomerata (Hymenoptera: Braconidae).</title>
        <authorList>
            <person name="Pinto B.J."/>
            <person name="Weis J.J."/>
            <person name="Gamble T."/>
            <person name="Ode P.J."/>
            <person name="Paul R."/>
            <person name="Zaspel J.M."/>
        </authorList>
    </citation>
    <scope>NUCLEOTIDE SEQUENCE [LARGE SCALE GENOMIC DNA]</scope>
    <source>
        <strain evidence="2">CgM1</strain>
    </source>
</reference>
<dbReference type="EMBL" id="JAHXZJ010002609">
    <property type="protein sequence ID" value="KAH0539503.1"/>
    <property type="molecule type" value="Genomic_DNA"/>
</dbReference>
<name>A0AAV7HXK0_COTGL</name>
<keyword evidence="1" id="KW-0812">Transmembrane</keyword>
<keyword evidence="3" id="KW-1185">Reference proteome</keyword>
<evidence type="ECO:0000313" key="2">
    <source>
        <dbReference type="EMBL" id="KAH0539503.1"/>
    </source>
</evidence>
<accession>A0AAV7HXK0</accession>
<evidence type="ECO:0000313" key="3">
    <source>
        <dbReference type="Proteomes" id="UP000826195"/>
    </source>
</evidence>